<evidence type="ECO:0000256" key="1">
    <source>
        <dbReference type="ARBA" id="ARBA00005417"/>
    </source>
</evidence>
<dbReference type="InterPro" id="IPR027417">
    <property type="entry name" value="P-loop_NTPase"/>
</dbReference>
<dbReference type="Pfam" id="PF08352">
    <property type="entry name" value="oligo_HPY"/>
    <property type="match status" value="1"/>
</dbReference>
<dbReference type="NCBIfam" id="TIGR01727">
    <property type="entry name" value="oligo_HPY"/>
    <property type="match status" value="1"/>
</dbReference>
<keyword evidence="3" id="KW-0547">Nucleotide-binding</keyword>
<dbReference type="PANTHER" id="PTHR43776:SF7">
    <property type="entry name" value="D,D-DIPEPTIDE TRANSPORT ATP-BINDING PROTEIN DDPF-RELATED"/>
    <property type="match status" value="1"/>
</dbReference>
<reference evidence="6 7" key="1">
    <citation type="submission" date="2020-11" db="EMBL/GenBank/DDBJ databases">
        <title>Fusibacter basophilias sp. nov.</title>
        <authorList>
            <person name="Qiu D."/>
        </authorList>
    </citation>
    <scope>NUCLEOTIDE SEQUENCE [LARGE SCALE GENOMIC DNA]</scope>
    <source>
        <strain evidence="6 7">Q10-2</strain>
    </source>
</reference>
<dbReference type="InterPro" id="IPR050319">
    <property type="entry name" value="ABC_transp_ATP-bind"/>
</dbReference>
<dbReference type="Pfam" id="PF00005">
    <property type="entry name" value="ABC_tran"/>
    <property type="match status" value="1"/>
</dbReference>
<dbReference type="Gene3D" id="3.40.50.300">
    <property type="entry name" value="P-loop containing nucleotide triphosphate hydrolases"/>
    <property type="match status" value="1"/>
</dbReference>
<evidence type="ECO:0000259" key="5">
    <source>
        <dbReference type="PROSITE" id="PS50893"/>
    </source>
</evidence>
<protein>
    <submittedName>
        <fullName evidence="6">ATP-binding cassette domain-containing protein</fullName>
    </submittedName>
</protein>
<gene>
    <name evidence="6" type="ORF">ISU02_14775</name>
</gene>
<dbReference type="InterPro" id="IPR003439">
    <property type="entry name" value="ABC_transporter-like_ATP-bd"/>
</dbReference>
<evidence type="ECO:0000256" key="4">
    <source>
        <dbReference type="ARBA" id="ARBA00022840"/>
    </source>
</evidence>
<evidence type="ECO:0000313" key="7">
    <source>
        <dbReference type="Proteomes" id="UP000614200"/>
    </source>
</evidence>
<feature type="domain" description="ABC transporter" evidence="5">
    <location>
        <begin position="19"/>
        <end position="264"/>
    </location>
</feature>
<dbReference type="InterPro" id="IPR013563">
    <property type="entry name" value="Oligopep_ABC_C"/>
</dbReference>
<organism evidence="6 7">
    <name type="scientific">Fusibacter ferrireducens</name>
    <dbReference type="NCBI Taxonomy" id="2785058"/>
    <lineage>
        <taxon>Bacteria</taxon>
        <taxon>Bacillati</taxon>
        <taxon>Bacillota</taxon>
        <taxon>Clostridia</taxon>
        <taxon>Eubacteriales</taxon>
        <taxon>Eubacteriales Family XII. Incertae Sedis</taxon>
        <taxon>Fusibacter</taxon>
    </lineage>
</organism>
<proteinExistence type="inferred from homology"/>
<dbReference type="PANTHER" id="PTHR43776">
    <property type="entry name" value="TRANSPORT ATP-BINDING PROTEIN"/>
    <property type="match status" value="1"/>
</dbReference>
<dbReference type="Proteomes" id="UP000614200">
    <property type="component" value="Unassembled WGS sequence"/>
</dbReference>
<dbReference type="GO" id="GO:0005524">
    <property type="term" value="F:ATP binding"/>
    <property type="evidence" value="ECO:0007669"/>
    <property type="project" value="UniProtKB-KW"/>
</dbReference>
<evidence type="ECO:0000313" key="6">
    <source>
        <dbReference type="EMBL" id="MBF4694371.1"/>
    </source>
</evidence>
<keyword evidence="2" id="KW-0813">Transport</keyword>
<dbReference type="InterPro" id="IPR003593">
    <property type="entry name" value="AAA+_ATPase"/>
</dbReference>
<comment type="similarity">
    <text evidence="1">Belongs to the ABC transporter superfamily.</text>
</comment>
<keyword evidence="7" id="KW-1185">Reference proteome</keyword>
<name>A0ABR9ZVL0_9FIRM</name>
<dbReference type="SMART" id="SM00382">
    <property type="entry name" value="AAA"/>
    <property type="match status" value="1"/>
</dbReference>
<accession>A0ABR9ZVL0</accession>
<dbReference type="CDD" id="cd03257">
    <property type="entry name" value="ABC_NikE_OppD_transporters"/>
    <property type="match status" value="1"/>
</dbReference>
<evidence type="ECO:0000256" key="2">
    <source>
        <dbReference type="ARBA" id="ARBA00022448"/>
    </source>
</evidence>
<dbReference type="EMBL" id="JADKNH010000009">
    <property type="protein sequence ID" value="MBF4694371.1"/>
    <property type="molecule type" value="Genomic_DNA"/>
</dbReference>
<dbReference type="SUPFAM" id="SSF52540">
    <property type="entry name" value="P-loop containing nucleoside triphosphate hydrolases"/>
    <property type="match status" value="1"/>
</dbReference>
<comment type="caution">
    <text evidence="6">The sequence shown here is derived from an EMBL/GenBank/DDBJ whole genome shotgun (WGS) entry which is preliminary data.</text>
</comment>
<dbReference type="PROSITE" id="PS50893">
    <property type="entry name" value="ABC_TRANSPORTER_2"/>
    <property type="match status" value="1"/>
</dbReference>
<dbReference type="InterPro" id="IPR017871">
    <property type="entry name" value="ABC_transporter-like_CS"/>
</dbReference>
<evidence type="ECO:0000256" key="3">
    <source>
        <dbReference type="ARBA" id="ARBA00022741"/>
    </source>
</evidence>
<dbReference type="PROSITE" id="PS00211">
    <property type="entry name" value="ABC_TRANSPORTER_1"/>
    <property type="match status" value="1"/>
</dbReference>
<keyword evidence="4 6" id="KW-0067">ATP-binding</keyword>
<sequence length="339" mass="38348">MQMNKYIVEAKDLKVHFKIRGSFISGLLNKDDKVVKAVDGVNLGIKKGEIVSLVGESGSGKTTAGRAILNLQQHEGELKFDNEVYKFNDKTWLKNFRKRAQMIFQDPYQSLNPKYMIIDVVSEPLRLIDKHLTQSEIKDKTIQALEFAGLKPGEDYIYRYPHELSGGQRQRVAIAAVFIVSPEFIVADEPVSMLDASIRADIVKLMYEMKEQKGTSYLFITHDLSLAWLISDRIAIMYLGKIVEIGPADIISGDCKHPYTQALVSVLSNVDVDNKREKIVLKGETPSPVDLPKGCRFHPRCPNVKPKCTEEEPELRELGKDQLVACHYPDRILKFVGEK</sequence>